<dbReference type="SUPFAM" id="SSF52540">
    <property type="entry name" value="P-loop containing nucleoside triphosphate hydrolases"/>
    <property type="match status" value="1"/>
</dbReference>
<dbReference type="InterPro" id="IPR003593">
    <property type="entry name" value="AAA+_ATPase"/>
</dbReference>
<reference evidence="7" key="1">
    <citation type="submission" date="2019-10" db="EMBL/GenBank/DDBJ databases">
        <title>Streptomyces sp. nov., a novel actinobacterium isolated from alkaline environment.</title>
        <authorList>
            <person name="Golinska P."/>
        </authorList>
    </citation>
    <scope>NUCLEOTIDE SEQUENCE [LARGE SCALE GENOMIC DNA]</scope>
    <source>
        <strain evidence="7">DSM 42108</strain>
    </source>
</reference>
<protein>
    <submittedName>
        <fullName evidence="6">ATP-binding cassette domain-containing protein</fullName>
    </submittedName>
</protein>
<accession>A0A7W3XZ67</accession>
<organism evidence="6 7">
    <name type="scientific">Streptomyces calidiresistens</name>
    <dbReference type="NCBI Taxonomy" id="1485586"/>
    <lineage>
        <taxon>Bacteria</taxon>
        <taxon>Bacillati</taxon>
        <taxon>Actinomycetota</taxon>
        <taxon>Actinomycetes</taxon>
        <taxon>Kitasatosporales</taxon>
        <taxon>Streptomycetaceae</taxon>
        <taxon>Streptomyces</taxon>
    </lineage>
</organism>
<dbReference type="Proteomes" id="UP000530234">
    <property type="component" value="Unassembled WGS sequence"/>
</dbReference>
<evidence type="ECO:0000256" key="2">
    <source>
        <dbReference type="ARBA" id="ARBA00022448"/>
    </source>
</evidence>
<evidence type="ECO:0000313" key="7">
    <source>
        <dbReference type="Proteomes" id="UP000530234"/>
    </source>
</evidence>
<dbReference type="PROSITE" id="PS50893">
    <property type="entry name" value="ABC_TRANSPORTER_2"/>
    <property type="match status" value="1"/>
</dbReference>
<dbReference type="Gene3D" id="3.40.50.300">
    <property type="entry name" value="P-loop containing nucleotide triphosphate hydrolases"/>
    <property type="match status" value="1"/>
</dbReference>
<evidence type="ECO:0000313" key="6">
    <source>
        <dbReference type="EMBL" id="MBB0232521.1"/>
    </source>
</evidence>
<feature type="domain" description="ABC transporter" evidence="5">
    <location>
        <begin position="4"/>
        <end position="216"/>
    </location>
</feature>
<dbReference type="GO" id="GO:0016887">
    <property type="term" value="F:ATP hydrolysis activity"/>
    <property type="evidence" value="ECO:0007669"/>
    <property type="project" value="InterPro"/>
</dbReference>
<dbReference type="Pfam" id="PF00005">
    <property type="entry name" value="ABC_tran"/>
    <property type="match status" value="1"/>
</dbReference>
<evidence type="ECO:0000259" key="5">
    <source>
        <dbReference type="PROSITE" id="PS50893"/>
    </source>
</evidence>
<dbReference type="InterPro" id="IPR003439">
    <property type="entry name" value="ABC_transporter-like_ATP-bd"/>
</dbReference>
<keyword evidence="2" id="KW-0813">Transport</keyword>
<keyword evidence="4 6" id="KW-0067">ATP-binding</keyword>
<dbReference type="PANTHER" id="PTHR43335">
    <property type="entry name" value="ABC TRANSPORTER, ATP-BINDING PROTEIN"/>
    <property type="match status" value="1"/>
</dbReference>
<dbReference type="SMART" id="SM00382">
    <property type="entry name" value="AAA"/>
    <property type="match status" value="1"/>
</dbReference>
<dbReference type="PROSITE" id="PS00211">
    <property type="entry name" value="ABC_TRANSPORTER_1"/>
    <property type="match status" value="1"/>
</dbReference>
<proteinExistence type="inferred from homology"/>
<gene>
    <name evidence="6" type="ORF">FOE67_24315</name>
</gene>
<dbReference type="EMBL" id="VKHS01000989">
    <property type="protein sequence ID" value="MBB0232521.1"/>
    <property type="molecule type" value="Genomic_DNA"/>
</dbReference>
<evidence type="ECO:0000256" key="4">
    <source>
        <dbReference type="ARBA" id="ARBA00022840"/>
    </source>
</evidence>
<comment type="similarity">
    <text evidence="1">Belongs to the ABC transporter superfamily.</text>
</comment>
<sequence>MTGVHHGYGERTLLTDVSFTLRAGSCLVVRGGNGTGKSTLLRLAAGRESPRAGTVTLDGRPSDEDDPRQRARVAVVLEDDAHHPDLSVREHLLLVALAHGRGESAEEVVDGVVADHGLTGQADLTPDHLSSGQRRAFALAAAFVRPHRLLILDEPESGLDGRARHRLADRLNSARAGGVAVLLATHDDRLAGAVADTGLRFAPDGRLLPDPPGDGVR</sequence>
<dbReference type="PANTHER" id="PTHR43335:SF4">
    <property type="entry name" value="ABC TRANSPORTER, ATP-BINDING PROTEIN"/>
    <property type="match status" value="1"/>
</dbReference>
<keyword evidence="7" id="KW-1185">Reference proteome</keyword>
<keyword evidence="3" id="KW-0547">Nucleotide-binding</keyword>
<dbReference type="InterPro" id="IPR027417">
    <property type="entry name" value="P-loop_NTPase"/>
</dbReference>
<dbReference type="InterPro" id="IPR017871">
    <property type="entry name" value="ABC_transporter-like_CS"/>
</dbReference>
<name>A0A7W3XZ67_9ACTN</name>
<comment type="caution">
    <text evidence="6">The sequence shown here is derived from an EMBL/GenBank/DDBJ whole genome shotgun (WGS) entry which is preliminary data.</text>
</comment>
<evidence type="ECO:0000256" key="3">
    <source>
        <dbReference type="ARBA" id="ARBA00022741"/>
    </source>
</evidence>
<evidence type="ECO:0000256" key="1">
    <source>
        <dbReference type="ARBA" id="ARBA00005417"/>
    </source>
</evidence>
<dbReference type="AlphaFoldDB" id="A0A7W3XZ67"/>
<dbReference type="GO" id="GO:0005524">
    <property type="term" value="F:ATP binding"/>
    <property type="evidence" value="ECO:0007669"/>
    <property type="project" value="UniProtKB-KW"/>
</dbReference>